<dbReference type="EMBL" id="OFSQ01000035">
    <property type="protein sequence ID" value="SOY63012.1"/>
    <property type="molecule type" value="Genomic_DNA"/>
</dbReference>
<gene>
    <name evidence="3" type="ORF">CBM2587_B60099</name>
</gene>
<accession>A0A375C5H9</accession>
<dbReference type="InterPro" id="IPR023606">
    <property type="entry name" value="CoA-Trfase_III_dom_1_sf"/>
</dbReference>
<dbReference type="Gene3D" id="3.40.50.10540">
    <property type="entry name" value="Crotonobetainyl-coa:carnitine coa-transferase, domain 1"/>
    <property type="match status" value="1"/>
</dbReference>
<protein>
    <submittedName>
        <fullName evidence="3">L-carnitine dehydratase/bile acid-inducible protein F</fullName>
    </submittedName>
</protein>
<dbReference type="GO" id="GO:0008410">
    <property type="term" value="F:CoA-transferase activity"/>
    <property type="evidence" value="ECO:0007669"/>
    <property type="project" value="TreeGrafter"/>
</dbReference>
<dbReference type="InterPro" id="IPR003673">
    <property type="entry name" value="CoA-Trfase_fam_III"/>
</dbReference>
<dbReference type="Gene3D" id="3.30.1540.10">
    <property type="entry name" value="formyl-coa transferase, domain 3"/>
    <property type="match status" value="1"/>
</dbReference>
<dbReference type="InterPro" id="IPR044855">
    <property type="entry name" value="CoA-Trfase_III_dom3_sf"/>
</dbReference>
<dbReference type="InterPro" id="IPR050483">
    <property type="entry name" value="CoA-transferase_III_domain"/>
</dbReference>
<dbReference type="SUPFAM" id="SSF89796">
    <property type="entry name" value="CoA-transferase family III (CaiB/BaiF)"/>
    <property type="match status" value="1"/>
</dbReference>
<comment type="caution">
    <text evidence="3">The sequence shown here is derived from an EMBL/GenBank/DDBJ whole genome shotgun (WGS) entry which is preliminary data.</text>
</comment>
<evidence type="ECO:0000256" key="1">
    <source>
        <dbReference type="ARBA" id="ARBA00022679"/>
    </source>
</evidence>
<sequence length="388" mass="42077">MTNQAAQVAAQVAGPLAGVRVLDLTSVIMGPVCTQILADYGATVVKVEPPEGDVMRHAGSKRAPGLGSMFLHANQGKQSVMLDLKREADIATLRQMLPDFDVLVHNVRPQAMRRLGLDDEAVRKLNPGMVYVELSGYADGGPMRGRAAYDDVIQAEAGLADLFARQTGGAPQYVPTLIADRVTGLTAAHATIAALYSRQRSGRGDTLRVSMFETMAAFVLGDHLGGASFEPAAGPMGYSRLLTPHRKPYQTSDGYIAAVVYNDKHWRAFFEAIGEIRRFEADPRFQTAAARADNYDAIYGYLAEVMATRTTQEWVDLLEGADIPHARVNRVEDLLDDAQLRAVGFFDERDFGDAGQRRIAARFRSPAAAHDFPTPAPTLGRGTTNTGQ</sequence>
<dbReference type="PANTHER" id="PTHR48207">
    <property type="entry name" value="SUCCINATE--HYDROXYMETHYLGLUTARATE COA-TRANSFERASE"/>
    <property type="match status" value="1"/>
</dbReference>
<dbReference type="RefSeq" id="WP_116358314.1">
    <property type="nucleotide sequence ID" value="NZ_LT976854.1"/>
</dbReference>
<organism evidence="3">
    <name type="scientific">Cupriavidus taiwanensis</name>
    <dbReference type="NCBI Taxonomy" id="164546"/>
    <lineage>
        <taxon>Bacteria</taxon>
        <taxon>Pseudomonadati</taxon>
        <taxon>Pseudomonadota</taxon>
        <taxon>Betaproteobacteria</taxon>
        <taxon>Burkholderiales</taxon>
        <taxon>Burkholderiaceae</taxon>
        <taxon>Cupriavidus</taxon>
    </lineage>
</organism>
<name>A0A375C5H9_9BURK</name>
<feature type="region of interest" description="Disordered" evidence="2">
    <location>
        <begin position="366"/>
        <end position="388"/>
    </location>
</feature>
<reference evidence="3" key="1">
    <citation type="submission" date="2018-01" db="EMBL/GenBank/DDBJ databases">
        <authorList>
            <person name="Clerissi C."/>
        </authorList>
    </citation>
    <scope>NUCLEOTIDE SEQUENCE</scope>
    <source>
        <strain evidence="3">Cupriavidus sp. LMG 19464</strain>
    </source>
</reference>
<dbReference type="PANTHER" id="PTHR48207:SF4">
    <property type="entry name" value="BLL6097 PROTEIN"/>
    <property type="match status" value="1"/>
</dbReference>
<dbReference type="AlphaFoldDB" id="A0A375C5H9"/>
<proteinExistence type="predicted"/>
<evidence type="ECO:0000256" key="2">
    <source>
        <dbReference type="SAM" id="MobiDB-lite"/>
    </source>
</evidence>
<keyword evidence="1" id="KW-0808">Transferase</keyword>
<evidence type="ECO:0000313" key="3">
    <source>
        <dbReference type="EMBL" id="SOY63012.1"/>
    </source>
</evidence>
<dbReference type="Pfam" id="PF02515">
    <property type="entry name" value="CoA_transf_3"/>
    <property type="match status" value="1"/>
</dbReference>
<dbReference type="OrthoDB" id="5294844at2"/>
<dbReference type="Proteomes" id="UP000256780">
    <property type="component" value="Chromosome CBM2587_b"/>
</dbReference>